<organism evidence="3">
    <name type="scientific">viral metagenome</name>
    <dbReference type="NCBI Taxonomy" id="1070528"/>
    <lineage>
        <taxon>unclassified sequences</taxon>
        <taxon>metagenomes</taxon>
        <taxon>organismal metagenomes</taxon>
    </lineage>
</organism>
<gene>
    <name evidence="2" type="ORF">MM415A01699_0014</name>
    <name evidence="3" type="ORF">MM415B02188_0002</name>
</gene>
<proteinExistence type="predicted"/>
<sequence>MNDEILVPLDLSDAIAMIDRQKEQIAALTTENERLRKEIKEIKEKIKLTNEYVDKYHGLGDRSLEDARKVEREIALSQSETQWLNR</sequence>
<dbReference type="AlphaFoldDB" id="A0A6M3KUH4"/>
<dbReference type="EMBL" id="MT142589">
    <property type="protein sequence ID" value="QJA85679.1"/>
    <property type="molecule type" value="Genomic_DNA"/>
</dbReference>
<keyword evidence="1" id="KW-0175">Coiled coil</keyword>
<reference evidence="3" key="1">
    <citation type="submission" date="2020-03" db="EMBL/GenBank/DDBJ databases">
        <title>The deep terrestrial virosphere.</title>
        <authorList>
            <person name="Holmfeldt K."/>
            <person name="Nilsson E."/>
            <person name="Simone D."/>
            <person name="Lopez-Fernandez M."/>
            <person name="Wu X."/>
            <person name="de Brujin I."/>
            <person name="Lundin D."/>
            <person name="Andersson A."/>
            <person name="Bertilsson S."/>
            <person name="Dopson M."/>
        </authorList>
    </citation>
    <scope>NUCLEOTIDE SEQUENCE</scope>
    <source>
        <strain evidence="2">MM415A01699</strain>
        <strain evidence="3">MM415B02188</strain>
    </source>
</reference>
<evidence type="ECO:0000256" key="1">
    <source>
        <dbReference type="SAM" id="Coils"/>
    </source>
</evidence>
<evidence type="ECO:0000313" key="2">
    <source>
        <dbReference type="EMBL" id="QJA75824.1"/>
    </source>
</evidence>
<evidence type="ECO:0000313" key="3">
    <source>
        <dbReference type="EMBL" id="QJA85679.1"/>
    </source>
</evidence>
<name>A0A6M3KUH4_9ZZZZ</name>
<dbReference type="EMBL" id="MT142187">
    <property type="protein sequence ID" value="QJA75824.1"/>
    <property type="molecule type" value="Genomic_DNA"/>
</dbReference>
<protein>
    <submittedName>
        <fullName evidence="3">Putative septum formation initiator</fullName>
    </submittedName>
</protein>
<accession>A0A6M3KUH4</accession>
<feature type="coiled-coil region" evidence="1">
    <location>
        <begin position="11"/>
        <end position="52"/>
    </location>
</feature>